<name>A0A368N9T2_9EURY</name>
<reference evidence="1 2" key="1">
    <citation type="submission" date="2018-07" db="EMBL/GenBank/DDBJ databases">
        <title>Genome sequences of Haloplanus salinus JCM 18368T.</title>
        <authorList>
            <person name="Kim Y.B."/>
            <person name="Roh S.W."/>
        </authorList>
    </citation>
    <scope>NUCLEOTIDE SEQUENCE [LARGE SCALE GENOMIC DNA]</scope>
    <source>
        <strain evidence="1 2">JCM 18368</strain>
    </source>
</reference>
<evidence type="ECO:0000313" key="2">
    <source>
        <dbReference type="Proteomes" id="UP000252189"/>
    </source>
</evidence>
<sequence>MSSDRVPIARLEAALPAPPGAWERHDDGSAIQYRLPGADGPWVAAKLTVRPDRLGDAAVRIDRIAGCRQTGTTRHEDAADAVDALTAELHAVLAAADRES</sequence>
<comment type="caution">
    <text evidence="1">The sequence shown here is derived from an EMBL/GenBank/DDBJ whole genome shotgun (WGS) entry which is preliminary data.</text>
</comment>
<dbReference type="RefSeq" id="WP_114448866.1">
    <property type="nucleotide sequence ID" value="NZ_QPHM01000001.1"/>
</dbReference>
<dbReference type="Proteomes" id="UP000252189">
    <property type="component" value="Unassembled WGS sequence"/>
</dbReference>
<dbReference type="OrthoDB" id="323433at2157"/>
<gene>
    <name evidence="1" type="ORF">DU504_08340</name>
</gene>
<protein>
    <submittedName>
        <fullName evidence="1">Uncharacterized protein</fullName>
    </submittedName>
</protein>
<accession>A0A368N9T2</accession>
<evidence type="ECO:0000313" key="1">
    <source>
        <dbReference type="EMBL" id="RCU47307.1"/>
    </source>
</evidence>
<dbReference type="AlphaFoldDB" id="A0A368N9T2"/>
<keyword evidence="2" id="KW-1185">Reference proteome</keyword>
<dbReference type="EMBL" id="QPHM01000001">
    <property type="protein sequence ID" value="RCU47307.1"/>
    <property type="molecule type" value="Genomic_DNA"/>
</dbReference>
<organism evidence="1 2">
    <name type="scientific">Haloplanus salinus</name>
    <dbReference type="NCBI Taxonomy" id="1126245"/>
    <lineage>
        <taxon>Archaea</taxon>
        <taxon>Methanobacteriati</taxon>
        <taxon>Methanobacteriota</taxon>
        <taxon>Stenosarchaea group</taxon>
        <taxon>Halobacteria</taxon>
        <taxon>Halobacteriales</taxon>
        <taxon>Haloferacaceae</taxon>
        <taxon>Haloplanus</taxon>
    </lineage>
</organism>
<proteinExistence type="predicted"/>